<accession>A0A1S1QFI7</accession>
<protein>
    <recommendedName>
        <fullName evidence="4">2-dehydropantoate 2-reductase</fullName>
        <ecNumber evidence="4">1.1.1.169</ecNumber>
    </recommendedName>
    <alternativeName>
        <fullName evidence="4">Ketopantoate reductase</fullName>
    </alternativeName>
</protein>
<dbReference type="InterPro" id="IPR013328">
    <property type="entry name" value="6PGD_dom2"/>
</dbReference>
<dbReference type="NCBIfam" id="NF005091">
    <property type="entry name" value="PRK06522.2-2"/>
    <property type="match status" value="1"/>
</dbReference>
<dbReference type="GO" id="GO:0005737">
    <property type="term" value="C:cytoplasm"/>
    <property type="evidence" value="ECO:0007669"/>
    <property type="project" value="TreeGrafter"/>
</dbReference>
<evidence type="ECO:0000256" key="3">
    <source>
        <dbReference type="ARBA" id="ARBA00023002"/>
    </source>
</evidence>
<dbReference type="PANTHER" id="PTHR21708:SF26">
    <property type="entry name" value="2-DEHYDROPANTOATE 2-REDUCTASE"/>
    <property type="match status" value="1"/>
</dbReference>
<keyword evidence="3 4" id="KW-0560">Oxidoreductase</keyword>
<dbReference type="EC" id="1.1.1.169" evidence="4"/>
<dbReference type="InterPro" id="IPR051402">
    <property type="entry name" value="KPR-Related"/>
</dbReference>
<dbReference type="InterPro" id="IPR013752">
    <property type="entry name" value="KPA_reductase"/>
</dbReference>
<dbReference type="Gene3D" id="3.40.50.720">
    <property type="entry name" value="NAD(P)-binding Rossmann-like Domain"/>
    <property type="match status" value="1"/>
</dbReference>
<dbReference type="UniPathway" id="UPA00028">
    <property type="reaction ID" value="UER00004"/>
</dbReference>
<comment type="pathway">
    <text evidence="4">Cofactor biosynthesis; (R)-pantothenate biosynthesis; (R)-pantoate from 3-methyl-2-oxobutanoate: step 2/2.</text>
</comment>
<dbReference type="InterPro" id="IPR036291">
    <property type="entry name" value="NAD(P)-bd_dom_sf"/>
</dbReference>
<evidence type="ECO:0000313" key="7">
    <source>
        <dbReference type="EMBL" id="OHV32191.1"/>
    </source>
</evidence>
<keyword evidence="8" id="KW-1185">Reference proteome</keyword>
<dbReference type="FunFam" id="1.10.1040.10:FF:000017">
    <property type="entry name" value="2-dehydropantoate 2-reductase"/>
    <property type="match status" value="1"/>
</dbReference>
<dbReference type="PANTHER" id="PTHR21708">
    <property type="entry name" value="PROBABLE 2-DEHYDROPANTOATE 2-REDUCTASE"/>
    <property type="match status" value="1"/>
</dbReference>
<comment type="function">
    <text evidence="4">Catalyzes the NADPH-dependent reduction of ketopantoate into pantoic acid.</text>
</comment>
<comment type="caution">
    <text evidence="7">The sequence shown here is derived from an EMBL/GenBank/DDBJ whole genome shotgun (WGS) entry which is preliminary data.</text>
</comment>
<feature type="domain" description="Ketopantoate reductase C-terminal" evidence="6">
    <location>
        <begin position="201"/>
        <end position="322"/>
    </location>
</feature>
<dbReference type="InterPro" id="IPR008927">
    <property type="entry name" value="6-PGluconate_DH-like_C_sf"/>
</dbReference>
<dbReference type="Pfam" id="PF02558">
    <property type="entry name" value="ApbA"/>
    <property type="match status" value="1"/>
</dbReference>
<dbReference type="GO" id="GO:0015940">
    <property type="term" value="P:pantothenate biosynthetic process"/>
    <property type="evidence" value="ECO:0007669"/>
    <property type="project" value="UniProtKB-UniPathway"/>
</dbReference>
<dbReference type="EMBL" id="MAXA01000158">
    <property type="protein sequence ID" value="OHV32191.1"/>
    <property type="molecule type" value="Genomic_DNA"/>
</dbReference>
<reference evidence="8" key="1">
    <citation type="submission" date="2016-07" db="EMBL/GenBank/DDBJ databases">
        <title>Frankia sp. NRRL B-16219 Genome sequencing.</title>
        <authorList>
            <person name="Ghodhbane-Gtari F."/>
            <person name="Swanson E."/>
            <person name="Gueddou A."/>
            <person name="Louati M."/>
            <person name="Nouioui I."/>
            <person name="Hezbri K."/>
            <person name="Abebe-Akele F."/>
            <person name="Simpson S."/>
            <person name="Morris K."/>
            <person name="Thomas K."/>
            <person name="Gtari M."/>
            <person name="Tisa L.S."/>
        </authorList>
    </citation>
    <scope>NUCLEOTIDE SEQUENCE [LARGE SCALE GENOMIC DNA]</scope>
    <source>
        <strain evidence="8">NRRL B-16219</strain>
    </source>
</reference>
<dbReference type="OrthoDB" id="8555723at2"/>
<evidence type="ECO:0000256" key="2">
    <source>
        <dbReference type="ARBA" id="ARBA00022857"/>
    </source>
</evidence>
<feature type="domain" description="Ketopantoate reductase N-terminal" evidence="5">
    <location>
        <begin position="34"/>
        <end position="180"/>
    </location>
</feature>
<gene>
    <name evidence="7" type="ORF">BBK14_15985</name>
</gene>
<evidence type="ECO:0000313" key="8">
    <source>
        <dbReference type="Proteomes" id="UP000179769"/>
    </source>
</evidence>
<dbReference type="RefSeq" id="WP_071062554.1">
    <property type="nucleotide sequence ID" value="NZ_MAXA01000158.1"/>
</dbReference>
<comment type="similarity">
    <text evidence="1 4">Belongs to the ketopantoate reductase family.</text>
</comment>
<evidence type="ECO:0000259" key="5">
    <source>
        <dbReference type="Pfam" id="PF02558"/>
    </source>
</evidence>
<dbReference type="Proteomes" id="UP000179769">
    <property type="component" value="Unassembled WGS sequence"/>
</dbReference>
<dbReference type="InterPro" id="IPR003710">
    <property type="entry name" value="ApbA"/>
</dbReference>
<dbReference type="InterPro" id="IPR013332">
    <property type="entry name" value="KPR_N"/>
</dbReference>
<organism evidence="7 8">
    <name type="scientific">Parafrankia soli</name>
    <dbReference type="NCBI Taxonomy" id="2599596"/>
    <lineage>
        <taxon>Bacteria</taxon>
        <taxon>Bacillati</taxon>
        <taxon>Actinomycetota</taxon>
        <taxon>Actinomycetes</taxon>
        <taxon>Frankiales</taxon>
        <taxon>Frankiaceae</taxon>
        <taxon>Parafrankia</taxon>
    </lineage>
</organism>
<dbReference type="SUPFAM" id="SSF51735">
    <property type="entry name" value="NAD(P)-binding Rossmann-fold domains"/>
    <property type="match status" value="1"/>
</dbReference>
<sequence>MDVVPARDAAVLQGRVLPPGPSGTRGAAAGRRRVAVVGAGAVGGYFAARAAEAGAEVLLCVRGGGFDRLRIVRAGPAAGGGVTELRLPVVRDPADLGGPVDWIVLATKAHQTPAAMGWLRAGLGAGTGVVVAQNGVDHAERVSPPVPRDAVLPAVVYLNAELERPGVVRHLAYGVLQVPDGPLGERFAGVLPPGDVRLVPDFATAAWSKLLSNSAANSLTALTARGLEVLARPDVGELALAVMRETASVARAAGARIAADAPERTLARLGHQPPGAGTSMLRDRLAGRPLEHDALLGAVVRTGGRLGVPTPTCAVLLPVLAALSASPAVGPGGTP</sequence>
<evidence type="ECO:0000256" key="1">
    <source>
        <dbReference type="ARBA" id="ARBA00007870"/>
    </source>
</evidence>
<comment type="catalytic activity">
    <reaction evidence="4">
        <text>(R)-pantoate + NADP(+) = 2-dehydropantoate + NADPH + H(+)</text>
        <dbReference type="Rhea" id="RHEA:16233"/>
        <dbReference type="ChEBI" id="CHEBI:11561"/>
        <dbReference type="ChEBI" id="CHEBI:15378"/>
        <dbReference type="ChEBI" id="CHEBI:15980"/>
        <dbReference type="ChEBI" id="CHEBI:57783"/>
        <dbReference type="ChEBI" id="CHEBI:58349"/>
        <dbReference type="EC" id="1.1.1.169"/>
    </reaction>
</comment>
<keyword evidence="4" id="KW-0566">Pantothenate biosynthesis</keyword>
<proteinExistence type="inferred from homology"/>
<dbReference type="SUPFAM" id="SSF48179">
    <property type="entry name" value="6-phosphogluconate dehydrogenase C-terminal domain-like"/>
    <property type="match status" value="1"/>
</dbReference>
<keyword evidence="2 4" id="KW-0521">NADP</keyword>
<dbReference type="NCBIfam" id="TIGR00745">
    <property type="entry name" value="apbA_panE"/>
    <property type="match status" value="1"/>
</dbReference>
<name>A0A1S1QFI7_9ACTN</name>
<dbReference type="Gene3D" id="1.10.1040.10">
    <property type="entry name" value="N-(1-d-carboxylethyl)-l-norvaline Dehydrogenase, domain 2"/>
    <property type="match status" value="1"/>
</dbReference>
<dbReference type="GO" id="GO:0008677">
    <property type="term" value="F:2-dehydropantoate 2-reductase activity"/>
    <property type="evidence" value="ECO:0007669"/>
    <property type="project" value="UniProtKB-EC"/>
</dbReference>
<evidence type="ECO:0000259" key="6">
    <source>
        <dbReference type="Pfam" id="PF08546"/>
    </source>
</evidence>
<evidence type="ECO:0000256" key="4">
    <source>
        <dbReference type="RuleBase" id="RU362068"/>
    </source>
</evidence>
<dbReference type="Pfam" id="PF08546">
    <property type="entry name" value="ApbA_C"/>
    <property type="match status" value="1"/>
</dbReference>
<dbReference type="AlphaFoldDB" id="A0A1S1QFI7"/>